<keyword evidence="4" id="KW-0547">Nucleotide-binding</keyword>
<keyword evidence="5 10" id="KW-0067">ATP-binding</keyword>
<evidence type="ECO:0000259" key="8">
    <source>
        <dbReference type="PROSITE" id="PS50893"/>
    </source>
</evidence>
<evidence type="ECO:0000313" key="9">
    <source>
        <dbReference type="EMBL" id="KRN82233.1"/>
    </source>
</evidence>
<reference evidence="10 12" key="2">
    <citation type="submission" date="2016-10" db="EMBL/GenBank/DDBJ databases">
        <authorList>
            <person name="Varghese N."/>
            <person name="Submissions S."/>
        </authorList>
    </citation>
    <scope>NUCLEOTIDE SEQUENCE [LARGE SCALE GENOMIC DNA]</scope>
    <source>
        <strain evidence="10 12">CGMCC 1.3889</strain>
    </source>
</reference>
<dbReference type="GO" id="GO:0035435">
    <property type="term" value="P:phosphate ion transmembrane transport"/>
    <property type="evidence" value="ECO:0007669"/>
    <property type="project" value="InterPro"/>
</dbReference>
<dbReference type="GO" id="GO:0005315">
    <property type="term" value="F:phosphate transmembrane transporter activity"/>
    <property type="evidence" value="ECO:0007669"/>
    <property type="project" value="InterPro"/>
</dbReference>
<evidence type="ECO:0000313" key="10">
    <source>
        <dbReference type="EMBL" id="SER64818.1"/>
    </source>
</evidence>
<dbReference type="PROSITE" id="PS00211">
    <property type="entry name" value="ABC_TRANSPORTER_1"/>
    <property type="match status" value="1"/>
</dbReference>
<dbReference type="GeneID" id="76043840"/>
<keyword evidence="3" id="KW-0592">Phosphate transport</keyword>
<dbReference type="SUPFAM" id="SSF52540">
    <property type="entry name" value="P-loop containing nucleoside triphosphate hydrolases"/>
    <property type="match status" value="1"/>
</dbReference>
<dbReference type="PANTHER" id="PTHR43423">
    <property type="entry name" value="ABC TRANSPORTER I FAMILY MEMBER 17"/>
    <property type="match status" value="1"/>
</dbReference>
<dbReference type="EMBL" id="JQBY01000013">
    <property type="protein sequence ID" value="KRN82233.1"/>
    <property type="molecule type" value="Genomic_DNA"/>
</dbReference>
<name>A0A0R2JYD7_9LACO</name>
<evidence type="ECO:0000313" key="11">
    <source>
        <dbReference type="Proteomes" id="UP000051749"/>
    </source>
</evidence>
<dbReference type="OrthoDB" id="9802185at2"/>
<dbReference type="AlphaFoldDB" id="A0A0R2JYD7"/>
<evidence type="ECO:0000256" key="1">
    <source>
        <dbReference type="ARBA" id="ARBA00022448"/>
    </source>
</evidence>
<dbReference type="Proteomes" id="UP000182818">
    <property type="component" value="Unassembled WGS sequence"/>
</dbReference>
<dbReference type="InterPro" id="IPR027417">
    <property type="entry name" value="P-loop_NTPase"/>
</dbReference>
<evidence type="ECO:0000256" key="5">
    <source>
        <dbReference type="ARBA" id="ARBA00022840"/>
    </source>
</evidence>
<dbReference type="GO" id="GO:0016020">
    <property type="term" value="C:membrane"/>
    <property type="evidence" value="ECO:0007669"/>
    <property type="project" value="InterPro"/>
</dbReference>
<evidence type="ECO:0000256" key="6">
    <source>
        <dbReference type="ARBA" id="ARBA00022967"/>
    </source>
</evidence>
<keyword evidence="2" id="KW-1003">Cell membrane</keyword>
<keyword evidence="12" id="KW-1185">Reference proteome</keyword>
<accession>A0A0R2JYD7</accession>
<evidence type="ECO:0000313" key="12">
    <source>
        <dbReference type="Proteomes" id="UP000182818"/>
    </source>
</evidence>
<dbReference type="GO" id="GO:0005524">
    <property type="term" value="F:ATP binding"/>
    <property type="evidence" value="ECO:0007669"/>
    <property type="project" value="UniProtKB-KW"/>
</dbReference>
<dbReference type="PATRIC" id="fig|319653.3.peg.479"/>
<dbReference type="RefSeq" id="WP_057806749.1">
    <property type="nucleotide sequence ID" value="NZ_BJYP01000024.1"/>
</dbReference>
<organism evidence="9 11">
    <name type="scientific">Pediococcus ethanolidurans</name>
    <dbReference type="NCBI Taxonomy" id="319653"/>
    <lineage>
        <taxon>Bacteria</taxon>
        <taxon>Bacillati</taxon>
        <taxon>Bacillota</taxon>
        <taxon>Bacilli</taxon>
        <taxon>Lactobacillales</taxon>
        <taxon>Lactobacillaceae</taxon>
        <taxon>Pediococcus</taxon>
    </lineage>
</organism>
<keyword evidence="7" id="KW-0472">Membrane</keyword>
<comment type="caution">
    <text evidence="9">The sequence shown here is derived from an EMBL/GenBank/DDBJ whole genome shotgun (WGS) entry which is preliminary data.</text>
</comment>
<evidence type="ECO:0000256" key="3">
    <source>
        <dbReference type="ARBA" id="ARBA00022592"/>
    </source>
</evidence>
<dbReference type="InterPro" id="IPR003593">
    <property type="entry name" value="AAA+_ATPase"/>
</dbReference>
<dbReference type="Gene3D" id="3.40.50.300">
    <property type="entry name" value="P-loop containing nucleotide triphosphate hydrolases"/>
    <property type="match status" value="1"/>
</dbReference>
<dbReference type="STRING" id="319653.SAMN04487973_1124"/>
<dbReference type="EMBL" id="FOGK01000012">
    <property type="protein sequence ID" value="SER64818.1"/>
    <property type="molecule type" value="Genomic_DNA"/>
</dbReference>
<evidence type="ECO:0000256" key="2">
    <source>
        <dbReference type="ARBA" id="ARBA00022475"/>
    </source>
</evidence>
<gene>
    <name evidence="9" type="ORF">IV87_GL000469</name>
    <name evidence="10" type="ORF">SAMN04487973_1124</name>
</gene>
<dbReference type="PROSITE" id="PS50893">
    <property type="entry name" value="ABC_TRANSPORTER_2"/>
    <property type="match status" value="1"/>
</dbReference>
<dbReference type="Pfam" id="PF00005">
    <property type="entry name" value="ABC_tran"/>
    <property type="match status" value="1"/>
</dbReference>
<keyword evidence="1" id="KW-0813">Transport</keyword>
<dbReference type="CDD" id="cd03260">
    <property type="entry name" value="ABC_PstB_phosphate_transporter"/>
    <property type="match status" value="1"/>
</dbReference>
<dbReference type="InterPro" id="IPR017871">
    <property type="entry name" value="ABC_transporter-like_CS"/>
</dbReference>
<sequence>MKTYSLTENYIHKFDSTKTTIGLATEDLQVFYGDYHAMYDGNLQFPKHAITAMIGASGSGKSTFLRCLNRMNDDIATVQGKIFYQGIDINASNINVYEMRKHVGMVFQRPNPFAKSIFQNIAYPLKKAGIKNKTELKQRVEKSLKQAALWDEVKDDLKRSALALSGGQQQRLCIARALAMNPDVLLLDEPASALDPISTGKLEQALHDLQQQYTIIMVTHSMQQASRISDYTAFFHMGHVIEFDRTENIFTKPHIQATEDYISGNFG</sequence>
<dbReference type="InterPro" id="IPR005670">
    <property type="entry name" value="PstB-like"/>
</dbReference>
<reference evidence="9 11" key="1">
    <citation type="journal article" date="2015" name="Genome Announc.">
        <title>Expanding the biotechnology potential of lactobacilli through comparative genomics of 213 strains and associated genera.</title>
        <authorList>
            <person name="Sun Z."/>
            <person name="Harris H.M."/>
            <person name="McCann A."/>
            <person name="Guo C."/>
            <person name="Argimon S."/>
            <person name="Zhang W."/>
            <person name="Yang X."/>
            <person name="Jeffery I.B."/>
            <person name="Cooney J.C."/>
            <person name="Kagawa T.F."/>
            <person name="Liu W."/>
            <person name="Song Y."/>
            <person name="Salvetti E."/>
            <person name="Wrobel A."/>
            <person name="Rasinkangas P."/>
            <person name="Parkhill J."/>
            <person name="Rea M.C."/>
            <person name="O'Sullivan O."/>
            <person name="Ritari J."/>
            <person name="Douillard F.P."/>
            <person name="Paul Ross R."/>
            <person name="Yang R."/>
            <person name="Briner A.E."/>
            <person name="Felis G.E."/>
            <person name="de Vos W.M."/>
            <person name="Barrangou R."/>
            <person name="Klaenhammer T.R."/>
            <person name="Caufield P.W."/>
            <person name="Cui Y."/>
            <person name="Zhang H."/>
            <person name="O'Toole P.W."/>
        </authorList>
    </citation>
    <scope>NUCLEOTIDE SEQUENCE [LARGE SCALE GENOMIC DNA]</scope>
    <source>
        <strain evidence="9 11">DSM 22301</strain>
    </source>
</reference>
<dbReference type="InterPro" id="IPR003439">
    <property type="entry name" value="ABC_transporter-like_ATP-bd"/>
</dbReference>
<dbReference type="NCBIfam" id="TIGR00972">
    <property type="entry name" value="3a0107s01c2"/>
    <property type="match status" value="1"/>
</dbReference>
<dbReference type="SMART" id="SM00382">
    <property type="entry name" value="AAA"/>
    <property type="match status" value="1"/>
</dbReference>
<keyword evidence="6" id="KW-1278">Translocase</keyword>
<proteinExistence type="predicted"/>
<protein>
    <submittedName>
        <fullName evidence="9">ABC superfamily ATP binding cassette transporter ABC protein</fullName>
    </submittedName>
    <submittedName>
        <fullName evidence="10">Phosphate transport system ATP-binding protein</fullName>
    </submittedName>
</protein>
<dbReference type="PANTHER" id="PTHR43423:SF10">
    <property type="entry name" value="PHOSPHATE IMPORT ATP-BINDING PROTEIN PSTB 2"/>
    <property type="match status" value="1"/>
</dbReference>
<feature type="domain" description="ABC transporter" evidence="8">
    <location>
        <begin position="23"/>
        <end position="262"/>
    </location>
</feature>
<evidence type="ECO:0000256" key="4">
    <source>
        <dbReference type="ARBA" id="ARBA00022741"/>
    </source>
</evidence>
<dbReference type="GO" id="GO:0016887">
    <property type="term" value="F:ATP hydrolysis activity"/>
    <property type="evidence" value="ECO:0007669"/>
    <property type="project" value="InterPro"/>
</dbReference>
<dbReference type="Proteomes" id="UP000051749">
    <property type="component" value="Unassembled WGS sequence"/>
</dbReference>
<evidence type="ECO:0000256" key="7">
    <source>
        <dbReference type="ARBA" id="ARBA00023136"/>
    </source>
</evidence>